<feature type="compositionally biased region" description="Low complexity" evidence="1">
    <location>
        <begin position="89"/>
        <end position="102"/>
    </location>
</feature>
<feature type="compositionally biased region" description="Basic and acidic residues" evidence="1">
    <location>
        <begin position="281"/>
        <end position="302"/>
    </location>
</feature>
<dbReference type="AlphaFoldDB" id="A0AAQ3MBW4"/>
<protein>
    <submittedName>
        <fullName evidence="2">Uncharacterized protein</fullName>
    </submittedName>
</protein>
<feature type="compositionally biased region" description="Basic and acidic residues" evidence="1">
    <location>
        <begin position="21"/>
        <end position="34"/>
    </location>
</feature>
<reference evidence="2 3" key="1">
    <citation type="submission" date="2023-11" db="EMBL/GenBank/DDBJ databases">
        <title>An acidophilic fungus is an integral part of prey digestion in a carnivorous sundew plant.</title>
        <authorList>
            <person name="Tsai I.J."/>
        </authorList>
    </citation>
    <scope>NUCLEOTIDE SEQUENCE [LARGE SCALE GENOMIC DNA]</scope>
    <source>
        <strain evidence="2">169a</strain>
    </source>
</reference>
<feature type="compositionally biased region" description="Polar residues" evidence="1">
    <location>
        <begin position="163"/>
        <end position="172"/>
    </location>
</feature>
<accession>A0AAQ3MBW4</accession>
<gene>
    <name evidence="2" type="ORF">R9X50_00703400</name>
</gene>
<evidence type="ECO:0000313" key="2">
    <source>
        <dbReference type="EMBL" id="WPH04148.1"/>
    </source>
</evidence>
<dbReference type="EMBL" id="CP138591">
    <property type="protein sequence ID" value="WPH04148.1"/>
    <property type="molecule type" value="Genomic_DNA"/>
</dbReference>
<evidence type="ECO:0000256" key="1">
    <source>
        <dbReference type="SAM" id="MobiDB-lite"/>
    </source>
</evidence>
<name>A0AAQ3MBW4_9PEZI</name>
<proteinExistence type="predicted"/>
<sequence>MADIEPKRKSRLSRLLGAGSRKREEDMSQQERVDANSPFDSAYGSDLGAPSKADIEAFDNHGQIPGVPADRPLVRDKKTGEVVDEESGDVVITTVTTTTTTTRMRGGKAVEVTSTTGPPEPSIKQRPSEAPNDEQLAPQQTYQHNQIPNAKSMNVPGPAELSTDGQLLNSEVSPVLPSRDSPPLPTRNPNRSTPSPRLVPDHDITSPVSPVEPRHSGFGHRESVASNNSRVSGSFNNLKAAAIGLHGVGETLRGTLNDAVDRRLPRSDSEKAAVVNARNQEAIERGRREMAGLNSFRKDRTA</sequence>
<evidence type="ECO:0000313" key="3">
    <source>
        <dbReference type="Proteomes" id="UP001303373"/>
    </source>
</evidence>
<feature type="compositionally biased region" description="Basic and acidic residues" evidence="1">
    <location>
        <begin position="212"/>
        <end position="223"/>
    </location>
</feature>
<organism evidence="2 3">
    <name type="scientific">Acrodontium crateriforme</name>
    <dbReference type="NCBI Taxonomy" id="150365"/>
    <lineage>
        <taxon>Eukaryota</taxon>
        <taxon>Fungi</taxon>
        <taxon>Dikarya</taxon>
        <taxon>Ascomycota</taxon>
        <taxon>Pezizomycotina</taxon>
        <taxon>Dothideomycetes</taxon>
        <taxon>Dothideomycetidae</taxon>
        <taxon>Mycosphaerellales</taxon>
        <taxon>Teratosphaeriaceae</taxon>
        <taxon>Acrodontium</taxon>
    </lineage>
</organism>
<feature type="region of interest" description="Disordered" evidence="1">
    <location>
        <begin position="266"/>
        <end position="302"/>
    </location>
</feature>
<feature type="compositionally biased region" description="Polar residues" evidence="1">
    <location>
        <begin position="137"/>
        <end position="152"/>
    </location>
</feature>
<dbReference type="Proteomes" id="UP001303373">
    <property type="component" value="Chromosome 12"/>
</dbReference>
<keyword evidence="3" id="KW-1185">Reference proteome</keyword>
<feature type="region of interest" description="Disordered" evidence="1">
    <location>
        <begin position="1"/>
        <end position="227"/>
    </location>
</feature>
<feature type="compositionally biased region" description="Basic and acidic residues" evidence="1">
    <location>
        <begin position="72"/>
        <end position="81"/>
    </location>
</feature>